<feature type="transmembrane region" description="Helical" evidence="2">
    <location>
        <begin position="740"/>
        <end position="765"/>
    </location>
</feature>
<dbReference type="EMBL" id="CAMPGE010004638">
    <property type="protein sequence ID" value="CAI2363489.1"/>
    <property type="molecule type" value="Genomic_DNA"/>
</dbReference>
<feature type="transmembrane region" description="Helical" evidence="2">
    <location>
        <begin position="868"/>
        <end position="892"/>
    </location>
</feature>
<feature type="signal peptide" evidence="3">
    <location>
        <begin position="1"/>
        <end position="16"/>
    </location>
</feature>
<comment type="caution">
    <text evidence="4">The sequence shown here is derived from an EMBL/GenBank/DDBJ whole genome shotgun (WGS) entry which is preliminary data.</text>
</comment>
<gene>
    <name evidence="4" type="ORF">ECRASSUSDP1_LOCUS4825</name>
</gene>
<dbReference type="Proteomes" id="UP001295684">
    <property type="component" value="Unassembled WGS sequence"/>
</dbReference>
<feature type="transmembrane region" description="Helical" evidence="2">
    <location>
        <begin position="925"/>
        <end position="944"/>
    </location>
</feature>
<feature type="transmembrane region" description="Helical" evidence="2">
    <location>
        <begin position="956"/>
        <end position="974"/>
    </location>
</feature>
<dbReference type="SUPFAM" id="SSF57184">
    <property type="entry name" value="Growth factor receptor domain"/>
    <property type="match status" value="1"/>
</dbReference>
<keyword evidence="2" id="KW-0472">Membrane</keyword>
<keyword evidence="2" id="KW-0812">Transmembrane</keyword>
<evidence type="ECO:0000313" key="4">
    <source>
        <dbReference type="EMBL" id="CAI2363489.1"/>
    </source>
</evidence>
<feature type="transmembrane region" description="Helical" evidence="2">
    <location>
        <begin position="898"/>
        <end position="918"/>
    </location>
</feature>
<proteinExistence type="predicted"/>
<evidence type="ECO:0000256" key="3">
    <source>
        <dbReference type="SAM" id="SignalP"/>
    </source>
</evidence>
<accession>A0AAD1UAW4</accession>
<dbReference type="AlphaFoldDB" id="A0AAD1UAW4"/>
<dbReference type="CDD" id="cd19941">
    <property type="entry name" value="TIL"/>
    <property type="match status" value="1"/>
</dbReference>
<reference evidence="4" key="1">
    <citation type="submission" date="2023-07" db="EMBL/GenBank/DDBJ databases">
        <authorList>
            <consortium name="AG Swart"/>
            <person name="Singh M."/>
            <person name="Singh A."/>
            <person name="Seah K."/>
            <person name="Emmerich C."/>
        </authorList>
    </citation>
    <scope>NUCLEOTIDE SEQUENCE</scope>
    <source>
        <strain evidence="4">DP1</strain>
    </source>
</reference>
<feature type="region of interest" description="Disordered" evidence="1">
    <location>
        <begin position="1060"/>
        <end position="1186"/>
    </location>
</feature>
<name>A0AAD1UAW4_EUPCR</name>
<feature type="compositionally biased region" description="Basic residues" evidence="1">
    <location>
        <begin position="1096"/>
        <end position="1106"/>
    </location>
</feature>
<feature type="transmembrane region" description="Helical" evidence="2">
    <location>
        <begin position="781"/>
        <end position="802"/>
    </location>
</feature>
<feature type="transmembrane region" description="Helical" evidence="2">
    <location>
        <begin position="822"/>
        <end position="844"/>
    </location>
</feature>
<dbReference type="Gene3D" id="2.10.220.10">
    <property type="entry name" value="Hormone Receptor, Insulin-like Growth Factor Receptor 1, Chain A, domain 2"/>
    <property type="match status" value="1"/>
</dbReference>
<feature type="compositionally biased region" description="Basic residues" evidence="1">
    <location>
        <begin position="1075"/>
        <end position="1086"/>
    </location>
</feature>
<keyword evidence="3" id="KW-0732">Signal</keyword>
<evidence type="ECO:0008006" key="6">
    <source>
        <dbReference type="Google" id="ProtNLM"/>
    </source>
</evidence>
<keyword evidence="5" id="KW-1185">Reference proteome</keyword>
<feature type="compositionally biased region" description="Basic and acidic residues" evidence="1">
    <location>
        <begin position="1107"/>
        <end position="1130"/>
    </location>
</feature>
<keyword evidence="2" id="KW-1133">Transmembrane helix</keyword>
<feature type="chain" id="PRO_5041911521" description="TRP C-terminal domain-containing protein" evidence="3">
    <location>
        <begin position="17"/>
        <end position="1186"/>
    </location>
</feature>
<organism evidence="4 5">
    <name type="scientific">Euplotes crassus</name>
    <dbReference type="NCBI Taxonomy" id="5936"/>
    <lineage>
        <taxon>Eukaryota</taxon>
        <taxon>Sar</taxon>
        <taxon>Alveolata</taxon>
        <taxon>Ciliophora</taxon>
        <taxon>Intramacronucleata</taxon>
        <taxon>Spirotrichea</taxon>
        <taxon>Hypotrichia</taxon>
        <taxon>Euplotida</taxon>
        <taxon>Euplotidae</taxon>
        <taxon>Moneuplotes</taxon>
    </lineage>
</organism>
<protein>
    <recommendedName>
        <fullName evidence="6">TRP C-terminal domain-containing protein</fullName>
    </recommendedName>
</protein>
<evidence type="ECO:0000313" key="5">
    <source>
        <dbReference type="Proteomes" id="UP001295684"/>
    </source>
</evidence>
<sequence length="1186" mass="133550">MLKNLLPLLLAISVVALPDNDNFVLYADDIGGYPVVSSDGYLFLIASNITKINLETKASVKEIEIYSESSNTQKITHFRRGVLSNDESLLLLYSTSLAGPHCAEILVITTTDMVMKQDNCFKVDTDNVFGPTINDIKPLSSSAANGSNIFYAVGNHLDFIISEHTSFLLQFEVLDTYITNILKYKILSSNFQTSGLSPGIRSFDFNKDFTNMLVSGIIKDSTTEYITVFSITRDLNTVNWMKYISKKTSSVLNVTSLENLSRYDSGNDQVVICSRLRHYNATDYTDKDYVYMYALKASDGSLNWEVQFEDYASNRVRGLDFAIHSGFNQLILMNTNSKYSYYHSQAISLADGSFVSNVQFDILFHYQTAGIAKIPDGNGTFESNDYVLTTEGGYIFKINSRKANLASATDSSLFYPLNGIYYDNYSFPKTSPADFELLSYSPSSDFFQDKTEHEVKEASYTYKQVEVSTLKLVSEVSIGFNTTEGCSSSTPAGLCQEEDTKIIPNTGSFNLNKPYTKDGLKDSVMEVTFQLFEFSDLVNPISSSLYSFTKQDGNYTVKLAGLPDGSYLARAVAKADPHHTYYEFTLIVKCISNCKTCSENDVCDVCDNGYVLDYARQCVSGGNEIIDGNIIQGLGAAMVGGMLITGAMQGTISPNVWVMINTLQILRTILLLKVNIPLAVRQTIESSSVLAALDIGLYNLLFPEPDEDASIMKIMDGDELLGQYFEDYGIETYRFIDYTFATLVDVIFIFITTTLLMAGLSYLYLKLKKKDTSVVIKKLKFIFFANGFVRIYLEIMLDGIIYSLVNLRSVQFNGVFDAFSYITLFVFVLLVIGFNSFIVFYATCTEMSKWSHKFEEILTETPMTKGGVVAYHMTFTLRRVALSINIIMLGVLDPNIHITFHVLVQAITIQVMLFYPMFENRFQKVSNLIMEVSILYIFASVYIFQNSKGLEDEAKVLALFILFSSQFLLMLMTISKSIREMLIEWKERKARRRNNLPTSSVIVDQMLKDDSSLKFSLREETKMQLSKSEYGKISPMKKLSDFDEIASDKDINSRISAAFKKSMQSESDHSEVKKSRLSKLLHKIRMKKEASAKKAEKSKKKKTRSTQKHEEDKKYESSSDYSKFEMEKFKTKSLGKPVTSDDKEKSGSLTEDIQELAPPKRDEPEKIPGIGTIKSASPRSESPKEE</sequence>
<evidence type="ECO:0000256" key="2">
    <source>
        <dbReference type="SAM" id="Phobius"/>
    </source>
</evidence>
<dbReference type="InterPro" id="IPR009030">
    <property type="entry name" value="Growth_fac_rcpt_cys_sf"/>
</dbReference>
<evidence type="ECO:0000256" key="1">
    <source>
        <dbReference type="SAM" id="MobiDB-lite"/>
    </source>
</evidence>